<dbReference type="PATRIC" id="fig|1333857.3.peg.1680"/>
<dbReference type="InterPro" id="IPR015330">
    <property type="entry name" value="DNA_primase/pol_bifunc_N"/>
</dbReference>
<sequence length="669" mass="73311">MNPLDKALQLADLGMYVFPLNGNKRPTLPEGYNGHQRGQGGFYHGTTDPAVIRQMWTDHPGTEVGVWAGPSKVACLDIDFDPTKGIDGIGTLELYELPYGSPISHPSPRGGEHHIYRAPENTPGPKPGLLSGVDRKCGASYFAWRGDVPTRQELDSLPEAPEWFMGPAHSSRATLTGVAPITDTELDSVLKLLPEGAKRWNINTETHHYQEMFEAVGEVMYFTVYDPKASGLADQFGEIVNSFMASAVTSIPEHERPKKLRDAAAWWYARWTADEFAAGYRWAWNILAYGPATSASPAAEVPAPLAAAVAEHSEGSSWEPVDLELFLSGEFKQEYPAIMHREDGPAMFYAGKVNDVHGESESGKSWIALSATSETLQLGQRVIFMDHESDPQTVIGRLLRLGVTKDQIRAGLDYRRPQEFHLSEEMTKDMAAFDALASNKAALIVIDGVTEAMGLMDMSPLDNDEIRKWWNSYPRRLARATGAAVVLIDHVVKSSDGRGRFAFGGQHKMAAVDGASYFVDVEEALGPGKIGSLKVYVTKDRPGGVREFTGKADKDRKALFAIYELDSMTGLLSGRSKATLHHFGQSKALQLELEKNATRKANVLEALEALGGYATSQSQLVAEVKKKWETVTPNEVSSVLKDLESEGKITRPEMPNGKAKPVKLLEPTA</sequence>
<evidence type="ECO:0000313" key="3">
    <source>
        <dbReference type="EMBL" id="EQM78198.1"/>
    </source>
</evidence>
<name>T5KNP9_MICMQ</name>
<evidence type="ECO:0000256" key="1">
    <source>
        <dbReference type="SAM" id="MobiDB-lite"/>
    </source>
</evidence>
<dbReference type="CDD" id="cd04859">
    <property type="entry name" value="Prim_Pol"/>
    <property type="match status" value="1"/>
</dbReference>
<protein>
    <recommendedName>
        <fullName evidence="2">DNA primase/polymerase bifunctional N-terminal domain-containing protein</fullName>
    </recommendedName>
</protein>
<dbReference type="Proteomes" id="UP000016033">
    <property type="component" value="Unassembled WGS sequence"/>
</dbReference>
<feature type="domain" description="DNA primase/polymerase bifunctional N-terminal" evidence="2">
    <location>
        <begin position="7"/>
        <end position="164"/>
    </location>
</feature>
<dbReference type="EMBL" id="ATAO01000181">
    <property type="protein sequence ID" value="EQM78198.1"/>
    <property type="molecule type" value="Genomic_DNA"/>
</dbReference>
<dbReference type="SUPFAM" id="SSF56747">
    <property type="entry name" value="Prim-pol domain"/>
    <property type="match status" value="1"/>
</dbReference>
<evidence type="ECO:0000313" key="4">
    <source>
        <dbReference type="Proteomes" id="UP000016033"/>
    </source>
</evidence>
<proteinExistence type="predicted"/>
<dbReference type="AlphaFoldDB" id="T5KNP9"/>
<accession>T5KNP9</accession>
<dbReference type="Gene3D" id="3.40.50.300">
    <property type="entry name" value="P-loop containing nucleotide triphosphate hydrolases"/>
    <property type="match status" value="1"/>
</dbReference>
<dbReference type="InterPro" id="IPR027417">
    <property type="entry name" value="P-loop_NTPase"/>
</dbReference>
<evidence type="ECO:0000259" key="2">
    <source>
        <dbReference type="SMART" id="SM00943"/>
    </source>
</evidence>
<reference evidence="3 4" key="1">
    <citation type="journal article" date="2013" name="Genome Announc.">
        <title>Whole-genome sequences of five oyster-associated bacteria show potential for crude oil hydrocarbon degradation.</title>
        <authorList>
            <person name="Chauhan A."/>
            <person name="Green S."/>
            <person name="Pathak A."/>
            <person name="Thomas J."/>
            <person name="Venkatramanan R."/>
        </authorList>
    </citation>
    <scope>NUCLEOTIDE SEQUENCE [LARGE SCALE GENOMIC DNA]</scope>
    <source>
        <strain evidence="3 4">MF109</strain>
    </source>
</reference>
<dbReference type="SUPFAM" id="SSF52540">
    <property type="entry name" value="P-loop containing nucleoside triphosphate hydrolases"/>
    <property type="match status" value="1"/>
</dbReference>
<organism evidence="3 4">
    <name type="scientific">Microbacterium maritypicum MF109</name>
    <dbReference type="NCBI Taxonomy" id="1333857"/>
    <lineage>
        <taxon>Bacteria</taxon>
        <taxon>Bacillati</taxon>
        <taxon>Actinomycetota</taxon>
        <taxon>Actinomycetes</taxon>
        <taxon>Micrococcales</taxon>
        <taxon>Microbacteriaceae</taxon>
        <taxon>Microbacterium</taxon>
    </lineage>
</organism>
<dbReference type="SMART" id="SM00943">
    <property type="entry name" value="Prim-Pol"/>
    <property type="match status" value="1"/>
</dbReference>
<dbReference type="RefSeq" id="WP_021199645.1">
    <property type="nucleotide sequence ID" value="NZ_ATAO01000181.1"/>
</dbReference>
<dbReference type="Pfam" id="PF13481">
    <property type="entry name" value="AAA_25"/>
    <property type="match status" value="1"/>
</dbReference>
<feature type="region of interest" description="Disordered" evidence="1">
    <location>
        <begin position="644"/>
        <end position="669"/>
    </location>
</feature>
<gene>
    <name evidence="3" type="ORF">L687_16865</name>
</gene>
<dbReference type="Pfam" id="PF09250">
    <property type="entry name" value="Prim-Pol"/>
    <property type="match status" value="1"/>
</dbReference>
<comment type="caution">
    <text evidence="3">The sequence shown here is derived from an EMBL/GenBank/DDBJ whole genome shotgun (WGS) entry which is preliminary data.</text>
</comment>